<dbReference type="InterPro" id="IPR017508">
    <property type="entry name" value="HipA_N1"/>
</dbReference>
<evidence type="ECO:0000313" key="2">
    <source>
        <dbReference type="EMBL" id="GAL65840.1"/>
    </source>
</evidence>
<name>A0A090VM34_9FLAO</name>
<feature type="domain" description="HipA N-terminal subdomain 1" evidence="1">
    <location>
        <begin position="2"/>
        <end position="46"/>
    </location>
</feature>
<dbReference type="EMBL" id="BBNR01000002">
    <property type="protein sequence ID" value="GAL65840.1"/>
    <property type="molecule type" value="Genomic_DNA"/>
</dbReference>
<dbReference type="AlphaFoldDB" id="A0A090VM34"/>
<dbReference type="Proteomes" id="UP000029641">
    <property type="component" value="Unassembled WGS sequence"/>
</dbReference>
<protein>
    <recommendedName>
        <fullName evidence="1">HipA N-terminal subdomain 1 domain-containing protein</fullName>
    </recommendedName>
</protein>
<accession>A0A090VM34</accession>
<evidence type="ECO:0000313" key="3">
    <source>
        <dbReference type="Proteomes" id="UP000029641"/>
    </source>
</evidence>
<sequence length="92" mass="10245">MIADSLPDTFGNIIFQEWLTARGIQKVTPLEQLAYVADRGMGALEYKPVKELPNIASINIDEIITILEKVLKLKEDTSGAALMNCLYLTFSK</sequence>
<proteinExistence type="predicted"/>
<dbReference type="Pfam" id="PF13657">
    <property type="entry name" value="Couple_hipA"/>
    <property type="match status" value="1"/>
</dbReference>
<gene>
    <name evidence="2" type="ORF">JCM19301_3525</name>
</gene>
<reference evidence="2 3" key="1">
    <citation type="journal article" date="2014" name="Genome Announc.">
        <title>Draft Genome Sequence of Marine Flavobacterium Jejuia pallidilutea Strain 11shimoA1 and Pigmentation Mutants.</title>
        <authorList>
            <person name="Takatani N."/>
            <person name="Nakanishi M."/>
            <person name="Meirelles P."/>
            <person name="Mino S."/>
            <person name="Suda W."/>
            <person name="Oshima K."/>
            <person name="Hattori M."/>
            <person name="Ohkuma M."/>
            <person name="Hosokawa M."/>
            <person name="Miyashita K."/>
            <person name="Thompson F.L."/>
            <person name="Niwa A."/>
            <person name="Sawabe T."/>
            <person name="Sawabe T."/>
        </authorList>
    </citation>
    <scope>NUCLEOTIDE SEQUENCE [LARGE SCALE GENOMIC DNA]</scope>
    <source>
        <strain evidence="2 3">JCM 19301</strain>
    </source>
</reference>
<comment type="caution">
    <text evidence="2">The sequence shown here is derived from an EMBL/GenBank/DDBJ whole genome shotgun (WGS) entry which is preliminary data.</text>
</comment>
<evidence type="ECO:0000259" key="1">
    <source>
        <dbReference type="Pfam" id="PF13657"/>
    </source>
</evidence>
<organism evidence="2 3">
    <name type="scientific">Jejuia pallidilutea</name>
    <dbReference type="NCBI Taxonomy" id="504487"/>
    <lineage>
        <taxon>Bacteria</taxon>
        <taxon>Pseudomonadati</taxon>
        <taxon>Bacteroidota</taxon>
        <taxon>Flavobacteriia</taxon>
        <taxon>Flavobacteriales</taxon>
        <taxon>Flavobacteriaceae</taxon>
        <taxon>Jejuia</taxon>
    </lineage>
</organism>